<evidence type="ECO:0000313" key="9">
    <source>
        <dbReference type="EMBL" id="CAA9358400.1"/>
    </source>
</evidence>
<keyword evidence="5 7" id="KW-0472">Membrane</keyword>
<name>A0A6J4MIA9_9ACTN</name>
<reference evidence="9" key="1">
    <citation type="submission" date="2020-02" db="EMBL/GenBank/DDBJ databases">
        <authorList>
            <person name="Meier V. D."/>
        </authorList>
    </citation>
    <scope>NUCLEOTIDE SEQUENCE</scope>
    <source>
        <strain evidence="9">AVDCRST_MAG16</strain>
    </source>
</reference>
<feature type="transmembrane region" description="Helical" evidence="7">
    <location>
        <begin position="91"/>
        <end position="112"/>
    </location>
</feature>
<feature type="transmembrane region" description="Helical" evidence="7">
    <location>
        <begin position="41"/>
        <end position="59"/>
    </location>
</feature>
<feature type="domain" description="ResB-like" evidence="8">
    <location>
        <begin position="39"/>
        <end position="515"/>
    </location>
</feature>
<accession>A0A6J4MIA9</accession>
<dbReference type="GO" id="GO:0017004">
    <property type="term" value="P:cytochrome complex assembly"/>
    <property type="evidence" value="ECO:0007669"/>
    <property type="project" value="UniProtKB-KW"/>
</dbReference>
<sequence>MTVTTDEATRMSTAPAPPTAPRASLTAPVRRAWRQLVSMRTALLLLFLLALASVPGSFLPQRNLNPVEVQTWFADHPTLAPLLDRLSMFDVFASPWFAAVYLLLFVSLVGCLSSRLRLHARALRTPPPEVPRTLSRLPAHERWSSQVPSDEVVAAARRALRGSRWRVVTRAVPGGGHALSAEKGYLRETGNLLFHVSLVVLLVGVAMGGLFGFRGTVLVKEGDGFANTVLSFDDISPGRRFDADRLVPFSFVLDDFRGTYADDGKALTFLAELRYSPSLDEPTTPYDLRVNHPLEVGGAKTYLLGHGYAPKVVVTDVEGNRLEQTVVCLPQDATFLSTCAIKVPDAAGEQLAFEGVFTPTTVQDPETGRVTSVYPAPENPALTVLGYRGDLGLDDGRPQSVYSLEDRSRLRPIGDGTTPVKLAEGQTWELPGGGSLTFVDTTEWATFQVTQDPGKLVALVAGTGMVIGLCLSLFVRRRRLWLRALPAGDGDEAGRTVIEAGGLARTGPEAFDAEFGQLVERLRPVPARAPTEENA</sequence>
<gene>
    <name evidence="9" type="ORF">AVDCRST_MAG16-2817</name>
</gene>
<dbReference type="Pfam" id="PF05140">
    <property type="entry name" value="ResB"/>
    <property type="match status" value="1"/>
</dbReference>
<keyword evidence="2 7" id="KW-0812">Transmembrane</keyword>
<evidence type="ECO:0000256" key="4">
    <source>
        <dbReference type="ARBA" id="ARBA00022989"/>
    </source>
</evidence>
<feature type="transmembrane region" description="Helical" evidence="7">
    <location>
        <begin position="456"/>
        <end position="475"/>
    </location>
</feature>
<feature type="region of interest" description="Disordered" evidence="6">
    <location>
        <begin position="1"/>
        <end position="23"/>
    </location>
</feature>
<protein>
    <submittedName>
        <fullName evidence="9">Ccs1/ResB-related putative cytochrome C-type biogenesis protein</fullName>
    </submittedName>
</protein>
<organism evidence="9">
    <name type="scientific">uncultured Frankineae bacterium</name>
    <dbReference type="NCBI Taxonomy" id="437475"/>
    <lineage>
        <taxon>Bacteria</taxon>
        <taxon>Bacillati</taxon>
        <taxon>Actinomycetota</taxon>
        <taxon>Actinomycetes</taxon>
        <taxon>Frankiales</taxon>
        <taxon>environmental samples</taxon>
    </lineage>
</organism>
<dbReference type="GO" id="GO:0016020">
    <property type="term" value="C:membrane"/>
    <property type="evidence" value="ECO:0007669"/>
    <property type="project" value="UniProtKB-SubCell"/>
</dbReference>
<evidence type="ECO:0000256" key="3">
    <source>
        <dbReference type="ARBA" id="ARBA00022748"/>
    </source>
</evidence>
<evidence type="ECO:0000256" key="6">
    <source>
        <dbReference type="SAM" id="MobiDB-lite"/>
    </source>
</evidence>
<evidence type="ECO:0000256" key="1">
    <source>
        <dbReference type="ARBA" id="ARBA00004141"/>
    </source>
</evidence>
<keyword evidence="4 7" id="KW-1133">Transmembrane helix</keyword>
<dbReference type="InterPro" id="IPR023494">
    <property type="entry name" value="Cyt_c_bgen_Ccs1/CcsB/ResB"/>
</dbReference>
<dbReference type="PANTHER" id="PTHR31566">
    <property type="entry name" value="CYTOCHROME C BIOGENESIS PROTEIN CCS1, CHLOROPLASTIC"/>
    <property type="match status" value="1"/>
</dbReference>
<comment type="subcellular location">
    <subcellularLocation>
        <location evidence="1">Membrane</location>
        <topology evidence="1">Multi-pass membrane protein</topology>
    </subcellularLocation>
</comment>
<evidence type="ECO:0000256" key="7">
    <source>
        <dbReference type="SAM" id="Phobius"/>
    </source>
</evidence>
<dbReference type="EMBL" id="CADCUE010000269">
    <property type="protein sequence ID" value="CAA9358400.1"/>
    <property type="molecule type" value="Genomic_DNA"/>
</dbReference>
<evidence type="ECO:0000256" key="5">
    <source>
        <dbReference type="ARBA" id="ARBA00023136"/>
    </source>
</evidence>
<evidence type="ECO:0000259" key="8">
    <source>
        <dbReference type="Pfam" id="PF05140"/>
    </source>
</evidence>
<feature type="transmembrane region" description="Helical" evidence="7">
    <location>
        <begin position="192"/>
        <end position="213"/>
    </location>
</feature>
<dbReference type="PANTHER" id="PTHR31566:SF0">
    <property type="entry name" value="CYTOCHROME C BIOGENESIS PROTEIN CCS1, CHLOROPLASTIC"/>
    <property type="match status" value="1"/>
</dbReference>
<dbReference type="InterPro" id="IPR007816">
    <property type="entry name" value="ResB-like_domain"/>
</dbReference>
<dbReference type="AlphaFoldDB" id="A0A6J4MIA9"/>
<proteinExistence type="predicted"/>
<evidence type="ECO:0000256" key="2">
    <source>
        <dbReference type="ARBA" id="ARBA00022692"/>
    </source>
</evidence>
<keyword evidence="3" id="KW-0201">Cytochrome c-type biogenesis</keyword>